<keyword evidence="1" id="KW-0812">Transmembrane</keyword>
<dbReference type="RefSeq" id="WP_055410271.1">
    <property type="nucleotide sequence ID" value="NZ_CP013011.1"/>
</dbReference>
<dbReference type="STRING" id="1273541.Pyrde_1897"/>
<keyword evidence="1" id="KW-1133">Transmembrane helix</keyword>
<proteinExistence type="predicted"/>
<accession>A0A0P0N4V6</accession>
<dbReference type="AlphaFoldDB" id="A0A0P0N4V6"/>
<evidence type="ECO:0000313" key="3">
    <source>
        <dbReference type="Proteomes" id="UP000058613"/>
    </source>
</evidence>
<dbReference type="EMBL" id="CP013011">
    <property type="protein sequence ID" value="ALL01940.1"/>
    <property type="molecule type" value="Genomic_DNA"/>
</dbReference>
<organism evidence="2 3">
    <name type="scientific">Pyrodictium delaneyi</name>
    <dbReference type="NCBI Taxonomy" id="1273541"/>
    <lineage>
        <taxon>Archaea</taxon>
        <taxon>Thermoproteota</taxon>
        <taxon>Thermoprotei</taxon>
        <taxon>Desulfurococcales</taxon>
        <taxon>Pyrodictiaceae</taxon>
        <taxon>Pyrodictium</taxon>
    </lineage>
</organism>
<feature type="transmembrane region" description="Helical" evidence="1">
    <location>
        <begin position="236"/>
        <end position="253"/>
    </location>
</feature>
<evidence type="ECO:0000256" key="1">
    <source>
        <dbReference type="SAM" id="Phobius"/>
    </source>
</evidence>
<evidence type="ECO:0000313" key="2">
    <source>
        <dbReference type="EMBL" id="ALL01940.1"/>
    </source>
</evidence>
<dbReference type="GeneID" id="26100237"/>
<keyword evidence="1" id="KW-0472">Membrane</keyword>
<feature type="transmembrane region" description="Helical" evidence="1">
    <location>
        <begin position="183"/>
        <end position="206"/>
    </location>
</feature>
<dbReference type="KEGG" id="pdl:Pyrde_1897"/>
<gene>
    <name evidence="2" type="ORF">Pyrde_1897</name>
</gene>
<protein>
    <submittedName>
        <fullName evidence="2">Uncharacterized protein</fullName>
    </submittedName>
</protein>
<sequence>MPRKSRERKMLELLSDFGIILAILALIASLGMAISVTVRTPILTLADVWDHRDYAKVHVYHLVNGSEVEDVYRLEDIASYANGTLSIASPAENTTKIVLELQWLSWSALADRGINSVNITVEPAAEIEFGPFTGNGTISKTTNPVEFSVWANTHPGTVKLEVHNASAVDIARLEVMGVGKQPLLAVLTQPFWAVGGMIMGYITAIAAGIRRQLGYVMGAMSGAIGAFVGAIAENPIAAIMGMAVVLFVFYMIAKEQPRRR</sequence>
<reference evidence="2 3" key="1">
    <citation type="submission" date="2015-10" db="EMBL/GenBank/DDBJ databases">
        <title>Complete genome sequence of hyperthermophilic archaeon Pyrodictium delaneyi Su06.</title>
        <authorList>
            <person name="Jung J.-H."/>
            <person name="Lin J."/>
            <person name="Holden J.F."/>
            <person name="Park C.-S."/>
        </authorList>
    </citation>
    <scope>NUCLEOTIDE SEQUENCE [LARGE SCALE GENOMIC DNA]</scope>
    <source>
        <strain evidence="2 3">Su06</strain>
    </source>
</reference>
<dbReference type="Proteomes" id="UP000058613">
    <property type="component" value="Chromosome"/>
</dbReference>
<feature type="transmembrane region" description="Helical" evidence="1">
    <location>
        <begin position="213"/>
        <end position="230"/>
    </location>
</feature>
<name>A0A0P0N4V6_9CREN</name>